<protein>
    <submittedName>
        <fullName evidence="1">Uncharacterized protein</fullName>
    </submittedName>
</protein>
<dbReference type="AlphaFoldDB" id="A0A975BAH4"/>
<dbReference type="KEGG" id="dli:dnl_43210"/>
<evidence type="ECO:0000313" key="1">
    <source>
        <dbReference type="EMBL" id="QTA81961.1"/>
    </source>
</evidence>
<sequence>MDKDELVREMKEVDKLLDNISHNRLLQRNWERLKIIAQKKMHKDIEKANQEKKDNIGG</sequence>
<reference evidence="1" key="1">
    <citation type="journal article" date="2021" name="Microb. Physiol.">
        <title>Proteogenomic Insights into the Physiology of Marine, Sulfate-Reducing, Filamentous Desulfonema limicola and Desulfonema magnum.</title>
        <authorList>
            <person name="Schnaars V."/>
            <person name="Wohlbrand L."/>
            <person name="Scheve S."/>
            <person name="Hinrichs C."/>
            <person name="Reinhardt R."/>
            <person name="Rabus R."/>
        </authorList>
    </citation>
    <scope>NUCLEOTIDE SEQUENCE</scope>
    <source>
        <strain evidence="1">5ac10</strain>
    </source>
</reference>
<dbReference type="RefSeq" id="WP_207687937.1">
    <property type="nucleotide sequence ID" value="NZ_CP061799.1"/>
</dbReference>
<dbReference type="Proteomes" id="UP000663720">
    <property type="component" value="Chromosome"/>
</dbReference>
<keyword evidence="2" id="KW-1185">Reference proteome</keyword>
<proteinExistence type="predicted"/>
<organism evidence="1 2">
    <name type="scientific">Desulfonema limicola</name>
    <dbReference type="NCBI Taxonomy" id="45656"/>
    <lineage>
        <taxon>Bacteria</taxon>
        <taxon>Pseudomonadati</taxon>
        <taxon>Thermodesulfobacteriota</taxon>
        <taxon>Desulfobacteria</taxon>
        <taxon>Desulfobacterales</taxon>
        <taxon>Desulfococcaceae</taxon>
        <taxon>Desulfonema</taxon>
    </lineage>
</organism>
<evidence type="ECO:0000313" key="2">
    <source>
        <dbReference type="Proteomes" id="UP000663720"/>
    </source>
</evidence>
<dbReference type="EMBL" id="CP061799">
    <property type="protein sequence ID" value="QTA81961.1"/>
    <property type="molecule type" value="Genomic_DNA"/>
</dbReference>
<name>A0A975BAH4_9BACT</name>
<gene>
    <name evidence="1" type="ORF">dnl_43210</name>
</gene>
<accession>A0A975BAH4</accession>